<protein>
    <submittedName>
        <fullName evidence="2">Uncharacterized protein</fullName>
    </submittedName>
</protein>
<proteinExistence type="predicted"/>
<evidence type="ECO:0000313" key="2">
    <source>
        <dbReference type="EnsemblMetazoa" id="Aqu2.1.35452_001"/>
    </source>
</evidence>
<feature type="region of interest" description="Disordered" evidence="1">
    <location>
        <begin position="1"/>
        <end position="52"/>
    </location>
</feature>
<feature type="compositionally biased region" description="Acidic residues" evidence="1">
    <location>
        <begin position="7"/>
        <end position="17"/>
    </location>
</feature>
<feature type="compositionally biased region" description="Polar residues" evidence="1">
    <location>
        <begin position="43"/>
        <end position="52"/>
    </location>
</feature>
<dbReference type="EnsemblMetazoa" id="Aqu2.1.35452_001">
    <property type="protein sequence ID" value="Aqu2.1.35452_001"/>
    <property type="gene ID" value="Aqu2.1.35452"/>
</dbReference>
<accession>A0A1X7V7G3</accession>
<dbReference type="AlphaFoldDB" id="A0A1X7V7G3"/>
<organism evidence="2">
    <name type="scientific">Amphimedon queenslandica</name>
    <name type="common">Sponge</name>
    <dbReference type="NCBI Taxonomy" id="400682"/>
    <lineage>
        <taxon>Eukaryota</taxon>
        <taxon>Metazoa</taxon>
        <taxon>Porifera</taxon>
        <taxon>Demospongiae</taxon>
        <taxon>Heteroscleromorpha</taxon>
        <taxon>Haplosclerida</taxon>
        <taxon>Niphatidae</taxon>
        <taxon>Amphimedon</taxon>
    </lineage>
</organism>
<dbReference type="InParanoid" id="A0A1X7V7G3"/>
<name>A0A1X7V7G3_AMPQE</name>
<evidence type="ECO:0000256" key="1">
    <source>
        <dbReference type="SAM" id="MobiDB-lite"/>
    </source>
</evidence>
<reference evidence="2" key="1">
    <citation type="submission" date="2017-05" db="UniProtKB">
        <authorList>
            <consortium name="EnsemblMetazoa"/>
        </authorList>
    </citation>
    <scope>IDENTIFICATION</scope>
</reference>
<sequence>MAAISSEDTELTEEINSDDILPYQFEPSPSEDSSLEDELSDDNTYNTLPDSS</sequence>